<evidence type="ECO:0000259" key="2">
    <source>
        <dbReference type="Pfam" id="PF13649"/>
    </source>
</evidence>
<dbReference type="Gene3D" id="3.40.50.150">
    <property type="entry name" value="Vaccinia Virus protein VP39"/>
    <property type="match status" value="1"/>
</dbReference>
<keyword evidence="3" id="KW-0489">Methyltransferase</keyword>
<dbReference type="GO" id="GO:0032259">
    <property type="term" value="P:methylation"/>
    <property type="evidence" value="ECO:0007669"/>
    <property type="project" value="UniProtKB-KW"/>
</dbReference>
<sequence>MNIREQFNLIAKEYDENRRKFIPCFDDYYIASTDFVAKSLEKNPSLIFDLGSGTGILPSFWMPHFPTSSYVLVDLAEEMMDVAKKRFAGMPNVKYEIADYSEKLPSGSPDLVISALSIHHLEHAQKKSLFKMIFDSLSSGGVFVNYDQFSSENDAIHRKTDKYWTEQIRASGLSEKEFCRWMERKKLDRECSVPQEINWMKESGFQIVDCIYFQGKFGVIRAEKEVGD</sequence>
<keyword evidence="4" id="KW-1185">Reference proteome</keyword>
<dbReference type="Proteomes" id="UP000184275">
    <property type="component" value="Unassembled WGS sequence"/>
</dbReference>
<accession>A0A1M6T219</accession>
<evidence type="ECO:0000313" key="4">
    <source>
        <dbReference type="Proteomes" id="UP000184275"/>
    </source>
</evidence>
<gene>
    <name evidence="3" type="ORF">SAMN05720469_10847</name>
</gene>
<dbReference type="Pfam" id="PF13649">
    <property type="entry name" value="Methyltransf_25"/>
    <property type="match status" value="1"/>
</dbReference>
<keyword evidence="3" id="KW-0830">Ubiquinone</keyword>
<reference evidence="4" key="1">
    <citation type="submission" date="2016-11" db="EMBL/GenBank/DDBJ databases">
        <authorList>
            <person name="Varghese N."/>
            <person name="Submissions S."/>
        </authorList>
    </citation>
    <scope>NUCLEOTIDE SEQUENCE [LARGE SCALE GENOMIC DNA]</scope>
    <source>
        <strain evidence="4">UWOS</strain>
    </source>
</reference>
<evidence type="ECO:0000256" key="1">
    <source>
        <dbReference type="ARBA" id="ARBA00022679"/>
    </source>
</evidence>
<dbReference type="AlphaFoldDB" id="A0A1M6T219"/>
<keyword evidence="1" id="KW-0808">Transferase</keyword>
<dbReference type="PANTHER" id="PTHR43861">
    <property type="entry name" value="TRANS-ACONITATE 2-METHYLTRANSFERASE-RELATED"/>
    <property type="match status" value="1"/>
</dbReference>
<feature type="domain" description="Methyltransferase" evidence="2">
    <location>
        <begin position="47"/>
        <end position="141"/>
    </location>
</feature>
<proteinExistence type="predicted"/>
<dbReference type="InterPro" id="IPR029063">
    <property type="entry name" value="SAM-dependent_MTases_sf"/>
</dbReference>
<name>A0A1M6T219_9BACT</name>
<dbReference type="PANTHER" id="PTHR43861:SF3">
    <property type="entry name" value="PUTATIVE (AFU_ORTHOLOGUE AFUA_2G14390)-RELATED"/>
    <property type="match status" value="1"/>
</dbReference>
<protein>
    <submittedName>
        <fullName evidence="3">Ubiquinone/menaquinone biosynthesis C-methylase UbiE</fullName>
    </submittedName>
</protein>
<dbReference type="EMBL" id="FRAW01000008">
    <property type="protein sequence ID" value="SHK51032.1"/>
    <property type="molecule type" value="Genomic_DNA"/>
</dbReference>
<dbReference type="RefSeq" id="WP_073303382.1">
    <property type="nucleotide sequence ID" value="NZ_FRAW01000008.1"/>
</dbReference>
<dbReference type="GO" id="GO:0008168">
    <property type="term" value="F:methyltransferase activity"/>
    <property type="evidence" value="ECO:0007669"/>
    <property type="project" value="UniProtKB-KW"/>
</dbReference>
<dbReference type="CDD" id="cd02440">
    <property type="entry name" value="AdoMet_MTases"/>
    <property type="match status" value="1"/>
</dbReference>
<dbReference type="InterPro" id="IPR041698">
    <property type="entry name" value="Methyltransf_25"/>
</dbReference>
<evidence type="ECO:0000313" key="3">
    <source>
        <dbReference type="EMBL" id="SHK51032.1"/>
    </source>
</evidence>
<dbReference type="SUPFAM" id="SSF53335">
    <property type="entry name" value="S-adenosyl-L-methionine-dependent methyltransferases"/>
    <property type="match status" value="1"/>
</dbReference>
<organism evidence="3 4">
    <name type="scientific">Fibrobacter intestinalis</name>
    <dbReference type="NCBI Taxonomy" id="28122"/>
    <lineage>
        <taxon>Bacteria</taxon>
        <taxon>Pseudomonadati</taxon>
        <taxon>Fibrobacterota</taxon>
        <taxon>Fibrobacteria</taxon>
        <taxon>Fibrobacterales</taxon>
        <taxon>Fibrobacteraceae</taxon>
        <taxon>Fibrobacter</taxon>
    </lineage>
</organism>